<gene>
    <name evidence="1" type="ORF">UFOVP601_39</name>
</gene>
<dbReference type="Pfam" id="PF23791">
    <property type="entry name" value="DUF7173"/>
    <property type="match status" value="1"/>
</dbReference>
<accession>A0A6J5N0M6</accession>
<name>A0A6J5N0M6_9CAUD</name>
<protein>
    <submittedName>
        <fullName evidence="1">Uncharacterized protein</fullName>
    </submittedName>
</protein>
<dbReference type="InterPro" id="IPR055597">
    <property type="entry name" value="DUF7173"/>
</dbReference>
<reference evidence="1" key="1">
    <citation type="submission" date="2020-04" db="EMBL/GenBank/DDBJ databases">
        <authorList>
            <person name="Chiriac C."/>
            <person name="Salcher M."/>
            <person name="Ghai R."/>
            <person name="Kavagutti S V."/>
        </authorList>
    </citation>
    <scope>NUCLEOTIDE SEQUENCE</scope>
</reference>
<dbReference type="EMBL" id="LR796569">
    <property type="protein sequence ID" value="CAB4151867.1"/>
    <property type="molecule type" value="Genomic_DNA"/>
</dbReference>
<evidence type="ECO:0000313" key="1">
    <source>
        <dbReference type="EMBL" id="CAB4151867.1"/>
    </source>
</evidence>
<organism evidence="1">
    <name type="scientific">uncultured Caudovirales phage</name>
    <dbReference type="NCBI Taxonomy" id="2100421"/>
    <lineage>
        <taxon>Viruses</taxon>
        <taxon>Duplodnaviria</taxon>
        <taxon>Heunggongvirae</taxon>
        <taxon>Uroviricota</taxon>
        <taxon>Caudoviricetes</taxon>
        <taxon>Peduoviridae</taxon>
        <taxon>Maltschvirus</taxon>
        <taxon>Maltschvirus maltsch</taxon>
    </lineage>
</organism>
<proteinExistence type="predicted"/>
<sequence>MNEIDALAGFWAAAKEREDAARDERVEIENRILALHPAKEEGSETFATPAGVKITLTGKITYKSDLEKLTVLTAGWPDELRPVRIKATADDSVLKAIRSQRPDLWKQIAPAIETKPAKTGVKITWSE</sequence>